<dbReference type="GO" id="GO:0010345">
    <property type="term" value="P:suberin biosynthetic process"/>
    <property type="evidence" value="ECO:0007669"/>
    <property type="project" value="TreeGrafter"/>
</dbReference>
<evidence type="ECO:0000256" key="2">
    <source>
        <dbReference type="ARBA" id="ARBA00022516"/>
    </source>
</evidence>
<name>A0AA38FRB3_TAXCH</name>
<dbReference type="EC" id="1.2.1.84" evidence="4"/>
<dbReference type="InterPro" id="IPR036291">
    <property type="entry name" value="NAD(P)-bd_dom_sf"/>
</dbReference>
<feature type="non-terminal residue" evidence="7">
    <location>
        <position position="1"/>
    </location>
</feature>
<feature type="domain" description="Fatty acyl-CoA reductase C-terminal" evidence="5">
    <location>
        <begin position="415"/>
        <end position="487"/>
    </location>
</feature>
<evidence type="ECO:0000313" key="7">
    <source>
        <dbReference type="EMBL" id="KAH9309272.1"/>
    </source>
</evidence>
<protein>
    <recommendedName>
        <fullName evidence="4">Fatty acyl-CoA reductase</fullName>
        <ecNumber evidence="4">1.2.1.84</ecNumber>
    </recommendedName>
</protein>
<dbReference type="InterPro" id="IPR026055">
    <property type="entry name" value="FAR"/>
</dbReference>
<comment type="catalytic activity">
    <reaction evidence="4">
        <text>a long-chain fatty acyl-CoA + 2 NADPH + 2 H(+) = a long-chain primary fatty alcohol + 2 NADP(+) + CoA</text>
        <dbReference type="Rhea" id="RHEA:52716"/>
        <dbReference type="ChEBI" id="CHEBI:15378"/>
        <dbReference type="ChEBI" id="CHEBI:57287"/>
        <dbReference type="ChEBI" id="CHEBI:57783"/>
        <dbReference type="ChEBI" id="CHEBI:58349"/>
        <dbReference type="ChEBI" id="CHEBI:77396"/>
        <dbReference type="ChEBI" id="CHEBI:83139"/>
        <dbReference type="EC" id="1.2.1.84"/>
    </reaction>
</comment>
<dbReference type="EMBL" id="JAHRHJ020000007">
    <property type="protein sequence ID" value="KAH9309272.1"/>
    <property type="molecule type" value="Genomic_DNA"/>
</dbReference>
<reference evidence="7 8" key="1">
    <citation type="journal article" date="2021" name="Nat. Plants">
        <title>The Taxus genome provides insights into paclitaxel biosynthesis.</title>
        <authorList>
            <person name="Xiong X."/>
            <person name="Gou J."/>
            <person name="Liao Q."/>
            <person name="Li Y."/>
            <person name="Zhou Q."/>
            <person name="Bi G."/>
            <person name="Li C."/>
            <person name="Du R."/>
            <person name="Wang X."/>
            <person name="Sun T."/>
            <person name="Guo L."/>
            <person name="Liang H."/>
            <person name="Lu P."/>
            <person name="Wu Y."/>
            <person name="Zhang Z."/>
            <person name="Ro D.K."/>
            <person name="Shang Y."/>
            <person name="Huang S."/>
            <person name="Yan J."/>
        </authorList>
    </citation>
    <scope>NUCLEOTIDE SEQUENCE [LARGE SCALE GENOMIC DNA]</scope>
    <source>
        <strain evidence="7">Ta-2019</strain>
    </source>
</reference>
<dbReference type="PANTHER" id="PTHR11011:SF99">
    <property type="entry name" value="FATTY ACYL-COA REDUCTASE 3"/>
    <property type="match status" value="1"/>
</dbReference>
<dbReference type="CDD" id="cd09071">
    <property type="entry name" value="FAR_C"/>
    <property type="match status" value="1"/>
</dbReference>
<evidence type="ECO:0000259" key="6">
    <source>
        <dbReference type="Pfam" id="PF07993"/>
    </source>
</evidence>
<keyword evidence="2 4" id="KW-0444">Lipid biosynthesis</keyword>
<dbReference type="Proteomes" id="UP000824469">
    <property type="component" value="Unassembled WGS sequence"/>
</dbReference>
<dbReference type="GO" id="GO:0035336">
    <property type="term" value="P:long-chain fatty-acyl-CoA metabolic process"/>
    <property type="evidence" value="ECO:0007669"/>
    <property type="project" value="TreeGrafter"/>
</dbReference>
<dbReference type="GO" id="GO:0080019">
    <property type="term" value="F:alcohol-forming very long-chain fatty acyl-CoA reductase activity"/>
    <property type="evidence" value="ECO:0007669"/>
    <property type="project" value="InterPro"/>
</dbReference>
<comment type="function">
    <text evidence="4">Catalyzes the reduction of fatty acyl-CoA to fatty alcohols.</text>
</comment>
<dbReference type="InterPro" id="IPR013120">
    <property type="entry name" value="FAR_NAD-bd"/>
</dbReference>
<evidence type="ECO:0000256" key="4">
    <source>
        <dbReference type="RuleBase" id="RU363097"/>
    </source>
</evidence>
<dbReference type="OMA" id="DVHQRTE"/>
<dbReference type="SUPFAM" id="SSF51735">
    <property type="entry name" value="NAD(P)-binding Rossmann-fold domains"/>
    <property type="match status" value="1"/>
</dbReference>
<dbReference type="Gene3D" id="3.40.50.720">
    <property type="entry name" value="NAD(P)-binding Rossmann-like Domain"/>
    <property type="match status" value="1"/>
</dbReference>
<sequence length="487" mass="55642">MTMDTVEFLRGKTILIVGATGFLGKVFVEKILRVQPDVGCIFTIVRSKNLQSAQAKLHNQVISTELFGLLRERYRGHSYEEFMRRKLVPVVGDVAMDYLGIEESVRDALCPKIHIVVNAAATTNFSERYDVAMKVNALGCRNLIKFCNRCCNLQMLCHTSTAYVNVGSTGMVREEVLKMGEKHAYNSEAISLSQIESECDLIDQTLQEFKIVSDENWSVEKESKHMKELGAQRAINFGWPNAYVFTKAMGEMILDYFRGEMPTVIIRPSIIESALTEPFPGWMEGNRMIDPLIIGYGKGRISSFLADPHLIPDVIPVDMVANCMITSIARHASQPGISLYHVASSVANPLNYNIVVDATYNYFKSHPCTAKNGKIVRVKEPHFLESMSSFKRFMTLHYKIPLQLLRIVDKFLFGLLRARYNRLQEQYRFAMGLAHIYEPFLFFKGTFDNSNAELLWKEMSEKDRESFNFDMKCIDWKNYFLNCHIPG</sequence>
<evidence type="ECO:0000256" key="3">
    <source>
        <dbReference type="ARBA" id="ARBA00023098"/>
    </source>
</evidence>
<evidence type="ECO:0000259" key="5">
    <source>
        <dbReference type="Pfam" id="PF03015"/>
    </source>
</evidence>
<accession>A0AA38FRB3</accession>
<dbReference type="PANTHER" id="PTHR11011">
    <property type="entry name" value="MALE STERILITY PROTEIN 2-RELATED"/>
    <property type="match status" value="1"/>
</dbReference>
<proteinExistence type="inferred from homology"/>
<gene>
    <name evidence="7" type="ORF">KI387_037183</name>
</gene>
<comment type="caution">
    <text evidence="7">The sequence shown here is derived from an EMBL/GenBank/DDBJ whole genome shotgun (WGS) entry which is preliminary data.</text>
</comment>
<dbReference type="CDD" id="cd05236">
    <property type="entry name" value="FAR-N_SDR_e"/>
    <property type="match status" value="1"/>
</dbReference>
<dbReference type="AlphaFoldDB" id="A0AA38FRB3"/>
<dbReference type="Pfam" id="PF03015">
    <property type="entry name" value="Sterile"/>
    <property type="match status" value="1"/>
</dbReference>
<comment type="similarity">
    <text evidence="1 4">Belongs to the fatty acyl-CoA reductase family.</text>
</comment>
<keyword evidence="3 4" id="KW-0443">Lipid metabolism</keyword>
<evidence type="ECO:0000256" key="1">
    <source>
        <dbReference type="ARBA" id="ARBA00005928"/>
    </source>
</evidence>
<keyword evidence="4" id="KW-0521">NADP</keyword>
<keyword evidence="4" id="KW-0560">Oxidoreductase</keyword>
<keyword evidence="8" id="KW-1185">Reference proteome</keyword>
<dbReference type="GO" id="GO:0102965">
    <property type="term" value="F:alcohol-forming long-chain fatty acyl-CoA reductase activity"/>
    <property type="evidence" value="ECO:0007669"/>
    <property type="project" value="UniProtKB-EC"/>
</dbReference>
<organism evidence="7 8">
    <name type="scientific">Taxus chinensis</name>
    <name type="common">Chinese yew</name>
    <name type="synonym">Taxus wallichiana var. chinensis</name>
    <dbReference type="NCBI Taxonomy" id="29808"/>
    <lineage>
        <taxon>Eukaryota</taxon>
        <taxon>Viridiplantae</taxon>
        <taxon>Streptophyta</taxon>
        <taxon>Embryophyta</taxon>
        <taxon>Tracheophyta</taxon>
        <taxon>Spermatophyta</taxon>
        <taxon>Pinopsida</taxon>
        <taxon>Pinidae</taxon>
        <taxon>Conifers II</taxon>
        <taxon>Cupressales</taxon>
        <taxon>Taxaceae</taxon>
        <taxon>Taxus</taxon>
    </lineage>
</organism>
<feature type="domain" description="Thioester reductase (TE)" evidence="6">
    <location>
        <begin position="16"/>
        <end position="324"/>
    </location>
</feature>
<dbReference type="InterPro" id="IPR033640">
    <property type="entry name" value="FAR_C"/>
</dbReference>
<dbReference type="Pfam" id="PF07993">
    <property type="entry name" value="NAD_binding_4"/>
    <property type="match status" value="1"/>
</dbReference>
<evidence type="ECO:0000313" key="8">
    <source>
        <dbReference type="Proteomes" id="UP000824469"/>
    </source>
</evidence>